<dbReference type="AlphaFoldDB" id="A0A1B0BA10"/>
<sequence length="102" mass="11814">MYNFGRLALRHLTSLISNCTLVLLVMMTLLTLRLLTMVLFTIVRVRAHLFSCPRKSEHTVTRKINSTITVQSDLSGDLKIMEEVVVDERNFFINKYRIINEG</sequence>
<accession>A0A1B0BA10</accession>
<keyword evidence="1" id="KW-1133">Transmembrane helix</keyword>
<proteinExistence type="predicted"/>
<feature type="transmembrane region" description="Helical" evidence="1">
    <location>
        <begin position="20"/>
        <end position="45"/>
    </location>
</feature>
<protein>
    <submittedName>
        <fullName evidence="2">Uncharacterized protein</fullName>
    </submittedName>
</protein>
<dbReference type="EMBL" id="JXJN01010674">
    <property type="status" value="NOT_ANNOTATED_CDS"/>
    <property type="molecule type" value="Genomic_DNA"/>
</dbReference>
<evidence type="ECO:0000313" key="2">
    <source>
        <dbReference type="EnsemblMetazoa" id="GPPI023531-PA"/>
    </source>
</evidence>
<name>A0A1B0BA10_9MUSC</name>
<evidence type="ECO:0000313" key="3">
    <source>
        <dbReference type="Proteomes" id="UP000092460"/>
    </source>
</evidence>
<dbReference type="VEuPathDB" id="VectorBase:GPPI023531"/>
<keyword evidence="1" id="KW-0472">Membrane</keyword>
<organism evidence="2 3">
    <name type="scientific">Glossina palpalis gambiensis</name>
    <dbReference type="NCBI Taxonomy" id="67801"/>
    <lineage>
        <taxon>Eukaryota</taxon>
        <taxon>Metazoa</taxon>
        <taxon>Ecdysozoa</taxon>
        <taxon>Arthropoda</taxon>
        <taxon>Hexapoda</taxon>
        <taxon>Insecta</taxon>
        <taxon>Pterygota</taxon>
        <taxon>Neoptera</taxon>
        <taxon>Endopterygota</taxon>
        <taxon>Diptera</taxon>
        <taxon>Brachycera</taxon>
        <taxon>Muscomorpha</taxon>
        <taxon>Hippoboscoidea</taxon>
        <taxon>Glossinidae</taxon>
        <taxon>Glossina</taxon>
    </lineage>
</organism>
<reference evidence="2" key="2">
    <citation type="submission" date="2020-05" db="UniProtKB">
        <authorList>
            <consortium name="EnsemblMetazoa"/>
        </authorList>
    </citation>
    <scope>IDENTIFICATION</scope>
    <source>
        <strain evidence="2">IAEA</strain>
    </source>
</reference>
<dbReference type="EnsemblMetazoa" id="GPPI023531-RA">
    <property type="protein sequence ID" value="GPPI023531-PA"/>
    <property type="gene ID" value="GPPI023531"/>
</dbReference>
<keyword evidence="1" id="KW-0812">Transmembrane</keyword>
<evidence type="ECO:0000256" key="1">
    <source>
        <dbReference type="SAM" id="Phobius"/>
    </source>
</evidence>
<dbReference type="Proteomes" id="UP000092460">
    <property type="component" value="Unassembled WGS sequence"/>
</dbReference>
<keyword evidence="3" id="KW-1185">Reference proteome</keyword>
<reference evidence="3" key="1">
    <citation type="submission" date="2015-01" db="EMBL/GenBank/DDBJ databases">
        <authorList>
            <person name="Aksoy S."/>
            <person name="Warren W."/>
            <person name="Wilson R.K."/>
        </authorList>
    </citation>
    <scope>NUCLEOTIDE SEQUENCE [LARGE SCALE GENOMIC DNA]</scope>
    <source>
        <strain evidence="3">IAEA</strain>
    </source>
</reference>